<comment type="similarity">
    <text evidence="1">Belongs to the SCO1/2 family.</text>
</comment>
<dbReference type="OrthoDB" id="9811998at2"/>
<evidence type="ECO:0000313" key="6">
    <source>
        <dbReference type="EMBL" id="TDO20999.1"/>
    </source>
</evidence>
<dbReference type="InterPro" id="IPR003782">
    <property type="entry name" value="SCO1/SenC"/>
</dbReference>
<comment type="caution">
    <text evidence="6">The sequence shown here is derived from an EMBL/GenBank/DDBJ whole genome shotgun (WGS) entry which is preliminary data.</text>
</comment>
<name>A0A4V3C382_9SPHI</name>
<evidence type="ECO:0000313" key="7">
    <source>
        <dbReference type="Proteomes" id="UP000295499"/>
    </source>
</evidence>
<dbReference type="PROSITE" id="PS51257">
    <property type="entry name" value="PROKAR_LIPOPROTEIN"/>
    <property type="match status" value="1"/>
</dbReference>
<accession>A0A4V3C382</accession>
<feature type="binding site" evidence="3">
    <location>
        <position position="90"/>
    </location>
    <ligand>
        <name>Cu cation</name>
        <dbReference type="ChEBI" id="CHEBI:23378"/>
    </ligand>
</feature>
<dbReference type="SUPFAM" id="SSF52833">
    <property type="entry name" value="Thioredoxin-like"/>
    <property type="match status" value="1"/>
</dbReference>
<keyword evidence="7" id="KW-1185">Reference proteome</keyword>
<dbReference type="PROSITE" id="PS51352">
    <property type="entry name" value="THIOREDOXIN_2"/>
    <property type="match status" value="1"/>
</dbReference>
<proteinExistence type="inferred from homology"/>
<dbReference type="GO" id="GO:0046872">
    <property type="term" value="F:metal ion binding"/>
    <property type="evidence" value="ECO:0007669"/>
    <property type="project" value="UniProtKB-KW"/>
</dbReference>
<dbReference type="AlphaFoldDB" id="A0A4V3C382"/>
<evidence type="ECO:0000256" key="1">
    <source>
        <dbReference type="ARBA" id="ARBA00010996"/>
    </source>
</evidence>
<keyword evidence="2 3" id="KW-0186">Copper</keyword>
<evidence type="ECO:0000256" key="2">
    <source>
        <dbReference type="ARBA" id="ARBA00023008"/>
    </source>
</evidence>
<dbReference type="InterPro" id="IPR013766">
    <property type="entry name" value="Thioredoxin_domain"/>
</dbReference>
<dbReference type="RefSeq" id="WP_133557957.1">
    <property type="nucleotide sequence ID" value="NZ_SNWM01000004.1"/>
</dbReference>
<gene>
    <name evidence="6" type="ORF">CLV32_3636</name>
</gene>
<feature type="domain" description="Thioredoxin" evidence="5">
    <location>
        <begin position="48"/>
        <end position="212"/>
    </location>
</feature>
<dbReference type="Proteomes" id="UP000295499">
    <property type="component" value="Unassembled WGS sequence"/>
</dbReference>
<evidence type="ECO:0000256" key="4">
    <source>
        <dbReference type="PIRSR" id="PIRSR603782-2"/>
    </source>
</evidence>
<dbReference type="PANTHER" id="PTHR12151">
    <property type="entry name" value="ELECTRON TRANSPORT PROTIN SCO1/SENC FAMILY MEMBER"/>
    <property type="match status" value="1"/>
</dbReference>
<sequence>MVTLRYSIISCIAGLLLLSSCKESPKLPIFGEREAKTVTRADGTKGVDTVYQTIPAFSFLNQDSTPITNATFKDKIYIADFFFTTCPSICPIMHRNMKAIYDDYKDNPDLMFLSHTIDYKYDKPSVLKKYAEKLGVDGKKWEFAYGPKAEVYKLAETGYLSTVIEDKTAAGGYVHQGYLILVDKDRRIRGAYDGTNDEQVAQLKKDIPVLLAEYKK</sequence>
<protein>
    <submittedName>
        <fullName evidence="6">Protein SCO1/2</fullName>
    </submittedName>
</protein>
<feature type="disulfide bond" description="Redox-active" evidence="4">
    <location>
        <begin position="86"/>
        <end position="90"/>
    </location>
</feature>
<reference evidence="6 7" key="1">
    <citation type="submission" date="2019-03" db="EMBL/GenBank/DDBJ databases">
        <title>Genomic Encyclopedia of Archaeal and Bacterial Type Strains, Phase II (KMG-II): from individual species to whole genera.</title>
        <authorList>
            <person name="Goeker M."/>
        </authorList>
    </citation>
    <scope>NUCLEOTIDE SEQUENCE [LARGE SCALE GENOMIC DNA]</scope>
    <source>
        <strain evidence="6 7">DSM 19034</strain>
    </source>
</reference>
<dbReference type="EMBL" id="SNWM01000004">
    <property type="protein sequence ID" value="TDO20999.1"/>
    <property type="molecule type" value="Genomic_DNA"/>
</dbReference>
<evidence type="ECO:0000259" key="5">
    <source>
        <dbReference type="PROSITE" id="PS51352"/>
    </source>
</evidence>
<feature type="binding site" evidence="3">
    <location>
        <position position="86"/>
    </location>
    <ligand>
        <name>Cu cation</name>
        <dbReference type="ChEBI" id="CHEBI:23378"/>
    </ligand>
</feature>
<feature type="binding site" evidence="3">
    <location>
        <position position="175"/>
    </location>
    <ligand>
        <name>Cu cation</name>
        <dbReference type="ChEBI" id="CHEBI:23378"/>
    </ligand>
</feature>
<dbReference type="Gene3D" id="3.40.30.10">
    <property type="entry name" value="Glutaredoxin"/>
    <property type="match status" value="1"/>
</dbReference>
<dbReference type="InterPro" id="IPR036249">
    <property type="entry name" value="Thioredoxin-like_sf"/>
</dbReference>
<dbReference type="CDD" id="cd02968">
    <property type="entry name" value="SCO"/>
    <property type="match status" value="1"/>
</dbReference>
<keyword evidence="4" id="KW-1015">Disulfide bond</keyword>
<dbReference type="Pfam" id="PF02630">
    <property type="entry name" value="SCO1-SenC"/>
    <property type="match status" value="1"/>
</dbReference>
<organism evidence="6 7">
    <name type="scientific">Pedobacter duraquae</name>
    <dbReference type="NCBI Taxonomy" id="425511"/>
    <lineage>
        <taxon>Bacteria</taxon>
        <taxon>Pseudomonadati</taxon>
        <taxon>Bacteroidota</taxon>
        <taxon>Sphingobacteriia</taxon>
        <taxon>Sphingobacteriales</taxon>
        <taxon>Sphingobacteriaceae</taxon>
        <taxon>Pedobacter</taxon>
    </lineage>
</organism>
<dbReference type="PANTHER" id="PTHR12151:SF25">
    <property type="entry name" value="LINALOOL DEHYDRATASE_ISOMERASE DOMAIN-CONTAINING PROTEIN"/>
    <property type="match status" value="1"/>
</dbReference>
<evidence type="ECO:0000256" key="3">
    <source>
        <dbReference type="PIRSR" id="PIRSR603782-1"/>
    </source>
</evidence>
<keyword evidence="3" id="KW-0479">Metal-binding</keyword>